<feature type="domain" description="Macro" evidence="1">
    <location>
        <begin position="24"/>
        <end position="234"/>
    </location>
</feature>
<dbReference type="CDD" id="cd02900">
    <property type="entry name" value="Macro_Appr_pase"/>
    <property type="match status" value="1"/>
</dbReference>
<dbReference type="EMBL" id="HACG01036634">
    <property type="protein sequence ID" value="CEK83499.1"/>
    <property type="molecule type" value="Transcribed_RNA"/>
</dbReference>
<dbReference type="PROSITE" id="PS51154">
    <property type="entry name" value="MACRO"/>
    <property type="match status" value="1"/>
</dbReference>
<reference evidence="4" key="1">
    <citation type="submission" date="2014-12" db="EMBL/GenBank/DDBJ databases">
        <title>Insight into the proteome of Arion vulgaris.</title>
        <authorList>
            <person name="Aradska J."/>
            <person name="Bulat T."/>
            <person name="Smidak R."/>
            <person name="Sarate P."/>
            <person name="Gangsoo J."/>
            <person name="Sialana F."/>
            <person name="Bilban M."/>
            <person name="Lubec G."/>
        </authorList>
    </citation>
    <scope>NUCLEOTIDE SEQUENCE</scope>
    <source>
        <tissue evidence="4">Skin</tissue>
    </source>
</reference>
<evidence type="ECO:0000313" key="5">
    <source>
        <dbReference type="EMBL" id="CEK83501.1"/>
    </source>
</evidence>
<evidence type="ECO:0000313" key="2">
    <source>
        <dbReference type="EMBL" id="CEK83497.1"/>
    </source>
</evidence>
<organism evidence="4">
    <name type="scientific">Arion vulgaris</name>
    <dbReference type="NCBI Taxonomy" id="1028688"/>
    <lineage>
        <taxon>Eukaryota</taxon>
        <taxon>Metazoa</taxon>
        <taxon>Spiralia</taxon>
        <taxon>Lophotrochozoa</taxon>
        <taxon>Mollusca</taxon>
        <taxon>Gastropoda</taxon>
        <taxon>Heterobranchia</taxon>
        <taxon>Euthyneura</taxon>
        <taxon>Panpulmonata</taxon>
        <taxon>Eupulmonata</taxon>
        <taxon>Stylommatophora</taxon>
        <taxon>Helicina</taxon>
        <taxon>Arionoidea</taxon>
        <taxon>Arionidae</taxon>
        <taxon>Arion</taxon>
    </lineage>
</organism>
<accession>A0A0B7AR58</accession>
<proteinExistence type="predicted"/>
<gene>
    <name evidence="4" type="primary">ORF137385</name>
    <name evidence="2" type="synonym">ORF137379</name>
    <name evidence="3" type="synonym">ORF137382</name>
    <name evidence="5" type="synonym">ORF137388</name>
</gene>
<dbReference type="EMBL" id="HACG01036636">
    <property type="protein sequence ID" value="CEK83501.1"/>
    <property type="molecule type" value="Transcribed_RNA"/>
</dbReference>
<dbReference type="InterPro" id="IPR002589">
    <property type="entry name" value="Macro_dom"/>
</dbReference>
<name>A0A0B7AR58_9EUPU</name>
<dbReference type="Gene3D" id="3.40.220.10">
    <property type="entry name" value="Leucine Aminopeptidase, subunit E, domain 1"/>
    <property type="match status" value="1"/>
</dbReference>
<evidence type="ECO:0000313" key="4">
    <source>
        <dbReference type="EMBL" id="CEK83499.1"/>
    </source>
</evidence>
<evidence type="ECO:0000259" key="1">
    <source>
        <dbReference type="PROSITE" id="PS51154"/>
    </source>
</evidence>
<dbReference type="InterPro" id="IPR043472">
    <property type="entry name" value="Macro_dom-like"/>
</dbReference>
<dbReference type="EMBL" id="HACG01036633">
    <property type="protein sequence ID" value="CEK83498.1"/>
    <property type="molecule type" value="Transcribed_RNA"/>
</dbReference>
<dbReference type="EMBL" id="HACG01036632">
    <property type="protein sequence ID" value="CEK83497.1"/>
    <property type="molecule type" value="Transcribed_RNA"/>
</dbReference>
<protein>
    <recommendedName>
        <fullName evidence="1">Macro domain-containing protein</fullName>
    </recommendedName>
</protein>
<sequence>MAEHWEISEDVVYHLRDKNPELVDSWREMFADYADNVKISQGDIFQGAPAVDALVSPANSFGFMDGGIDYVYTKHFGVQMQNRLQKVIQNKHNGELLVGNAVVIPSYGPEGRDKSAKDWSKYNDGVPIKYLISAPTMRIPLNVANTPNAYLAFRAVLLAVRKHNSKPNVEPIRSVLVPGLGTAVGRMPKNRCAFQMLQAYETCVLNKHPTRIEPVCLEEMYLDHEKLCEFSGNK</sequence>
<dbReference type="AlphaFoldDB" id="A0A0B7AR58"/>
<evidence type="ECO:0000313" key="3">
    <source>
        <dbReference type="EMBL" id="CEK83498.1"/>
    </source>
</evidence>
<dbReference type="SMART" id="SM00506">
    <property type="entry name" value="A1pp"/>
    <property type="match status" value="1"/>
</dbReference>
<dbReference type="SUPFAM" id="SSF52949">
    <property type="entry name" value="Macro domain-like"/>
    <property type="match status" value="1"/>
</dbReference>